<dbReference type="KEGG" id="mehf:MmiHf6_00270"/>
<name>A0AA96V930_9EURY</name>
<evidence type="ECO:0000313" key="2">
    <source>
        <dbReference type="Proteomes" id="UP001302978"/>
    </source>
</evidence>
<organism evidence="1 2">
    <name type="scientific">Methanimicrococcus hongohii</name>
    <dbReference type="NCBI Taxonomy" id="3028295"/>
    <lineage>
        <taxon>Archaea</taxon>
        <taxon>Methanobacteriati</taxon>
        <taxon>Methanobacteriota</taxon>
        <taxon>Stenosarchaea group</taxon>
        <taxon>Methanomicrobia</taxon>
        <taxon>Methanosarcinales</taxon>
        <taxon>Methanosarcinaceae</taxon>
        <taxon>Methanimicrococcus</taxon>
    </lineage>
</organism>
<gene>
    <name evidence="1" type="ORF">MmiHf6_00270</name>
</gene>
<dbReference type="Proteomes" id="UP001302978">
    <property type="component" value="Chromosome"/>
</dbReference>
<reference evidence="1 2" key="1">
    <citation type="submission" date="2023-07" db="EMBL/GenBank/DDBJ databases">
        <title>Closed genoem sequence of Methanomicrococcus sp. Hf6.</title>
        <authorList>
            <person name="Poehlein A."/>
            <person name="Protasov E."/>
            <person name="Platt K."/>
            <person name="Reeh H."/>
            <person name="Daniel R."/>
            <person name="Brune A."/>
        </authorList>
    </citation>
    <scope>NUCLEOTIDE SEQUENCE [LARGE SCALE GENOMIC DNA]</scope>
    <source>
        <strain evidence="1 2">Hf6</strain>
    </source>
</reference>
<dbReference type="EMBL" id="CP131059">
    <property type="protein sequence ID" value="WNY22742.1"/>
    <property type="molecule type" value="Genomic_DNA"/>
</dbReference>
<keyword evidence="2" id="KW-1185">Reference proteome</keyword>
<sequence>MFQSFLIKLKFQKPSRKLNFRAQRENKTWRIPPHTKQKNKNRWCRLLFSDGKVLFYPCLLLTPVPVGPARLQLYFNTADQNCVCCVHLLFYCNPNAIADVPLLPLGFRFRLRSDLRLPQPPRATRHIFEEIFQKTHLNFSIIFSAATNT</sequence>
<protein>
    <submittedName>
        <fullName evidence="1">Uncharacterized protein</fullName>
    </submittedName>
</protein>
<proteinExistence type="predicted"/>
<evidence type="ECO:0000313" key="1">
    <source>
        <dbReference type="EMBL" id="WNY22742.1"/>
    </source>
</evidence>
<dbReference type="AlphaFoldDB" id="A0AA96V930"/>
<accession>A0AA96V930</accession>